<dbReference type="PROSITE" id="PS00463">
    <property type="entry name" value="ZN2_CY6_FUNGAL_1"/>
    <property type="match status" value="1"/>
</dbReference>
<dbReference type="Pfam" id="PF00172">
    <property type="entry name" value="Zn_clus"/>
    <property type="match status" value="1"/>
</dbReference>
<gene>
    <name evidence="5" type="ORF">BJ322DRAFT_1104652</name>
</gene>
<feature type="compositionally biased region" description="Low complexity" evidence="3">
    <location>
        <begin position="150"/>
        <end position="161"/>
    </location>
</feature>
<proteinExistence type="predicted"/>
<keyword evidence="2" id="KW-0539">Nucleus</keyword>
<organism evidence="5 6">
    <name type="scientific">Thelephora terrestris</name>
    <dbReference type="NCBI Taxonomy" id="56493"/>
    <lineage>
        <taxon>Eukaryota</taxon>
        <taxon>Fungi</taxon>
        <taxon>Dikarya</taxon>
        <taxon>Basidiomycota</taxon>
        <taxon>Agaricomycotina</taxon>
        <taxon>Agaricomycetes</taxon>
        <taxon>Thelephorales</taxon>
        <taxon>Thelephoraceae</taxon>
        <taxon>Thelephora</taxon>
    </lineage>
</organism>
<dbReference type="CDD" id="cd00067">
    <property type="entry name" value="GAL4"/>
    <property type="match status" value="1"/>
</dbReference>
<sequence length="202" mass="22619">MSGFPLNLDIDRRKRRRNRTTQSCLNCHTSKRKCDRKRPCSRCIQLGLTGLCVYEVDDPAIRDDLNVDEVTKLRNRIAEPESLSRERTSSNDLSEKWHTRAFKKSAGAGSQQLTIKTEPEHSPEYLSPHRRPGIYAHPSSDGQYSPSPPLSVDASSSSSPPRGDTDQSCYSPPKQYHDRADLPLSIKPIGHFAAVEPHPSNA</sequence>
<dbReference type="Gene3D" id="4.10.240.10">
    <property type="entry name" value="Zn(2)-C6 fungal-type DNA-binding domain"/>
    <property type="match status" value="1"/>
</dbReference>
<accession>A0A9P6LB92</accession>
<dbReference type="InterPro" id="IPR036864">
    <property type="entry name" value="Zn2-C6_fun-type_DNA-bd_sf"/>
</dbReference>
<protein>
    <recommendedName>
        <fullName evidence="4">Zn(2)-C6 fungal-type domain-containing protein</fullName>
    </recommendedName>
</protein>
<reference evidence="5" key="2">
    <citation type="submission" date="2020-11" db="EMBL/GenBank/DDBJ databases">
        <authorList>
            <consortium name="DOE Joint Genome Institute"/>
            <person name="Kuo A."/>
            <person name="Miyauchi S."/>
            <person name="Kiss E."/>
            <person name="Drula E."/>
            <person name="Kohler A."/>
            <person name="Sanchez-Garcia M."/>
            <person name="Andreopoulos B."/>
            <person name="Barry K.W."/>
            <person name="Bonito G."/>
            <person name="Buee M."/>
            <person name="Carver A."/>
            <person name="Chen C."/>
            <person name="Cichocki N."/>
            <person name="Clum A."/>
            <person name="Culley D."/>
            <person name="Crous P.W."/>
            <person name="Fauchery L."/>
            <person name="Girlanda M."/>
            <person name="Hayes R."/>
            <person name="Keri Z."/>
            <person name="Labutti K."/>
            <person name="Lipzen A."/>
            <person name="Lombard V."/>
            <person name="Magnuson J."/>
            <person name="Maillard F."/>
            <person name="Morin E."/>
            <person name="Murat C."/>
            <person name="Nolan M."/>
            <person name="Ohm R."/>
            <person name="Pangilinan J."/>
            <person name="Pereira M."/>
            <person name="Perotto S."/>
            <person name="Peter M."/>
            <person name="Riley R."/>
            <person name="Sitrit Y."/>
            <person name="Stielow B."/>
            <person name="Szollosi G."/>
            <person name="Zifcakova L."/>
            <person name="Stursova M."/>
            <person name="Spatafora J.W."/>
            <person name="Tedersoo L."/>
            <person name="Vaario L.-M."/>
            <person name="Yamada A."/>
            <person name="Yan M."/>
            <person name="Wang P."/>
            <person name="Xu J."/>
            <person name="Bruns T."/>
            <person name="Baldrian P."/>
            <person name="Vilgalys R."/>
            <person name="Henrissat B."/>
            <person name="Grigoriev I.V."/>
            <person name="Hibbett D."/>
            <person name="Nagy L.G."/>
            <person name="Martin F.M."/>
        </authorList>
    </citation>
    <scope>NUCLEOTIDE SEQUENCE</scope>
    <source>
        <strain evidence="5">UH-Tt-Lm1</strain>
    </source>
</reference>
<evidence type="ECO:0000313" key="5">
    <source>
        <dbReference type="EMBL" id="KAF9790998.1"/>
    </source>
</evidence>
<evidence type="ECO:0000313" key="6">
    <source>
        <dbReference type="Proteomes" id="UP000736335"/>
    </source>
</evidence>
<dbReference type="SMART" id="SM00066">
    <property type="entry name" value="GAL4"/>
    <property type="match status" value="1"/>
</dbReference>
<keyword evidence="6" id="KW-1185">Reference proteome</keyword>
<dbReference type="PANTHER" id="PTHR31001">
    <property type="entry name" value="UNCHARACTERIZED TRANSCRIPTIONAL REGULATORY PROTEIN"/>
    <property type="match status" value="1"/>
</dbReference>
<evidence type="ECO:0000256" key="2">
    <source>
        <dbReference type="ARBA" id="ARBA00023242"/>
    </source>
</evidence>
<dbReference type="InterPro" id="IPR050613">
    <property type="entry name" value="Sec_Metabolite_Reg"/>
</dbReference>
<comment type="caution">
    <text evidence="5">The sequence shown here is derived from an EMBL/GenBank/DDBJ whole genome shotgun (WGS) entry which is preliminary data.</text>
</comment>
<evidence type="ECO:0000256" key="1">
    <source>
        <dbReference type="ARBA" id="ARBA00004123"/>
    </source>
</evidence>
<dbReference type="PANTHER" id="PTHR31001:SF81">
    <property type="entry name" value="ZN(II)2CYS6 TRANSCRIPTION FACTOR"/>
    <property type="match status" value="1"/>
</dbReference>
<dbReference type="SUPFAM" id="SSF57701">
    <property type="entry name" value="Zn2/Cys6 DNA-binding domain"/>
    <property type="match status" value="1"/>
</dbReference>
<dbReference type="InterPro" id="IPR001138">
    <property type="entry name" value="Zn2Cys6_DnaBD"/>
</dbReference>
<dbReference type="AlphaFoldDB" id="A0A9P6LB92"/>
<feature type="domain" description="Zn(2)-C6 fungal-type" evidence="4">
    <location>
        <begin position="23"/>
        <end position="54"/>
    </location>
</feature>
<dbReference type="GO" id="GO:0000981">
    <property type="term" value="F:DNA-binding transcription factor activity, RNA polymerase II-specific"/>
    <property type="evidence" value="ECO:0007669"/>
    <property type="project" value="InterPro"/>
</dbReference>
<feature type="region of interest" description="Disordered" evidence="3">
    <location>
        <begin position="101"/>
        <end position="183"/>
    </location>
</feature>
<dbReference type="GO" id="GO:0008270">
    <property type="term" value="F:zinc ion binding"/>
    <property type="evidence" value="ECO:0007669"/>
    <property type="project" value="InterPro"/>
</dbReference>
<dbReference type="PROSITE" id="PS50048">
    <property type="entry name" value="ZN2_CY6_FUNGAL_2"/>
    <property type="match status" value="1"/>
</dbReference>
<evidence type="ECO:0000259" key="4">
    <source>
        <dbReference type="PROSITE" id="PS50048"/>
    </source>
</evidence>
<dbReference type="GO" id="GO:0005634">
    <property type="term" value="C:nucleus"/>
    <property type="evidence" value="ECO:0007669"/>
    <property type="project" value="UniProtKB-SubCell"/>
</dbReference>
<name>A0A9P6LB92_9AGAM</name>
<comment type="subcellular location">
    <subcellularLocation>
        <location evidence="1">Nucleus</location>
    </subcellularLocation>
</comment>
<dbReference type="EMBL" id="WIUZ02000002">
    <property type="protein sequence ID" value="KAF9790998.1"/>
    <property type="molecule type" value="Genomic_DNA"/>
</dbReference>
<dbReference type="OrthoDB" id="2269373at2759"/>
<evidence type="ECO:0000256" key="3">
    <source>
        <dbReference type="SAM" id="MobiDB-lite"/>
    </source>
</evidence>
<dbReference type="Proteomes" id="UP000736335">
    <property type="component" value="Unassembled WGS sequence"/>
</dbReference>
<reference evidence="5" key="1">
    <citation type="journal article" date="2020" name="Nat. Commun.">
        <title>Large-scale genome sequencing of mycorrhizal fungi provides insights into the early evolution of symbiotic traits.</title>
        <authorList>
            <person name="Miyauchi S."/>
            <person name="Kiss E."/>
            <person name="Kuo A."/>
            <person name="Drula E."/>
            <person name="Kohler A."/>
            <person name="Sanchez-Garcia M."/>
            <person name="Morin E."/>
            <person name="Andreopoulos B."/>
            <person name="Barry K.W."/>
            <person name="Bonito G."/>
            <person name="Buee M."/>
            <person name="Carver A."/>
            <person name="Chen C."/>
            <person name="Cichocki N."/>
            <person name="Clum A."/>
            <person name="Culley D."/>
            <person name="Crous P.W."/>
            <person name="Fauchery L."/>
            <person name="Girlanda M."/>
            <person name="Hayes R.D."/>
            <person name="Keri Z."/>
            <person name="LaButti K."/>
            <person name="Lipzen A."/>
            <person name="Lombard V."/>
            <person name="Magnuson J."/>
            <person name="Maillard F."/>
            <person name="Murat C."/>
            <person name="Nolan M."/>
            <person name="Ohm R.A."/>
            <person name="Pangilinan J."/>
            <person name="Pereira M.F."/>
            <person name="Perotto S."/>
            <person name="Peter M."/>
            <person name="Pfister S."/>
            <person name="Riley R."/>
            <person name="Sitrit Y."/>
            <person name="Stielow J.B."/>
            <person name="Szollosi G."/>
            <person name="Zifcakova L."/>
            <person name="Stursova M."/>
            <person name="Spatafora J.W."/>
            <person name="Tedersoo L."/>
            <person name="Vaario L.M."/>
            <person name="Yamada A."/>
            <person name="Yan M."/>
            <person name="Wang P."/>
            <person name="Xu J."/>
            <person name="Bruns T."/>
            <person name="Baldrian P."/>
            <person name="Vilgalys R."/>
            <person name="Dunand C."/>
            <person name="Henrissat B."/>
            <person name="Grigoriev I.V."/>
            <person name="Hibbett D."/>
            <person name="Nagy L.G."/>
            <person name="Martin F.M."/>
        </authorList>
    </citation>
    <scope>NUCLEOTIDE SEQUENCE</scope>
    <source>
        <strain evidence="5">UH-Tt-Lm1</strain>
    </source>
</reference>